<organism evidence="6 7">
    <name type="scientific">Eleutherodactylus coqui</name>
    <name type="common">Puerto Rican coqui</name>
    <dbReference type="NCBI Taxonomy" id="57060"/>
    <lineage>
        <taxon>Eukaryota</taxon>
        <taxon>Metazoa</taxon>
        <taxon>Chordata</taxon>
        <taxon>Craniata</taxon>
        <taxon>Vertebrata</taxon>
        <taxon>Euteleostomi</taxon>
        <taxon>Amphibia</taxon>
        <taxon>Batrachia</taxon>
        <taxon>Anura</taxon>
        <taxon>Neobatrachia</taxon>
        <taxon>Hyloidea</taxon>
        <taxon>Eleutherodactylidae</taxon>
        <taxon>Eleutherodactylinae</taxon>
        <taxon>Eleutherodactylus</taxon>
        <taxon>Eleutherodactylus</taxon>
    </lineage>
</organism>
<gene>
    <name evidence="6" type="ORF">GDO78_013740</name>
</gene>
<keyword evidence="2" id="KW-0678">Repressor</keyword>
<sequence>MKLNSSALNNEFFTSASQSWKERLSEGEFTPEMQLRIRQEIEKEKKVESWKEQFYESYYGENSGMTEEELSKMTAEDSEIEGRVSPPIVHIAIDPTQDTTSSPSVEGQWSMKIEDDQDNHENPEVTEAIKEPETRNGAVIEGTTAESEKQEVNEKTETTKEAPATCESKDKESKSHICMTPIKPKSPTHVQSTGAMSSQVNLPQSFESPEKAETTTLSTGAKRRLEVGEDHPAAPEKSPRMMELNQSQQSFRALCKPPIETQQQFLEQKVPPLKIPVARISQKPFRSCQVSPRPTFPVTGTSPSRTGARTLADIKAKARLARAQRAAAIAAHGGSIPGPGPGGGSGGGPRGEIGDRVLDLGNTGSRRSERGSSPPIPDNQNQREVKKSVQASADSAARTQLLQKPCVQPGFTVASHQLDSIECTKSITQSTARDHLISNRKLTQEPVTPDKAVQPSGILKTPTSGSFLKNEKVLSLEGTSISAKRTQDDEAEQRMRHLPPLSPAKMAPSQLQPETSFIKLRTSTTTHGMDKVPSTQAHNPSLKPIRLGSGQLSKSTSSIPANNPLVTKLLQGKNVPLEQIMPRPLTKVEMKTVPLSSAERPQGSLPGLEPCRREEAERISNTAAQQLERFLCHNRQHPSGQRIWQLFTGKDLTSSGNQMQGTEEHVSSQEQVLQTLIKKVWHENANPSEFNTAPSISQRENISQRFMLGFLGRRSSKPAMSGHYLLNISTYGRVPEVYRQAPSDSTVDTSVNVPEHVDNRETKMETESLLESGEEDTVTEEHRSALRTSSPKAKPQKMENNEFFPTFDVKETVQIVTKGNIYNETDIARDLIQAAQAKMANVLGVKLKHNTSDMFGIHASPPSSHPKLLQSSRTYGSPTSLPGSGYGGTINISTSPEVLNRSSISTSGNFSPANTENVVSFSVTVTTIPSSQSVSSGGCEQPISIQTYTDDGSIEMSPSKCYCRLKAMIMCKGCGAFCHDDCIGPSKLCVSCLVVR</sequence>
<feature type="compositionally biased region" description="Polar residues" evidence="3">
    <location>
        <begin position="550"/>
        <end position="561"/>
    </location>
</feature>
<accession>A0A8J6EFA2</accession>
<feature type="region of interest" description="Disordered" evidence="3">
    <location>
        <begin position="285"/>
        <end position="309"/>
    </location>
</feature>
<dbReference type="PANTHER" id="PTHR13578">
    <property type="entry name" value="ADDITIONAL SEX COMBS LIKE PROTEIN ASXL"/>
    <property type="match status" value="1"/>
</dbReference>
<dbReference type="GO" id="GO:0045944">
    <property type="term" value="P:positive regulation of transcription by RNA polymerase II"/>
    <property type="evidence" value="ECO:0007669"/>
    <property type="project" value="TreeGrafter"/>
</dbReference>
<feature type="region of interest" description="Disordered" evidence="3">
    <location>
        <begin position="329"/>
        <end position="393"/>
    </location>
</feature>
<keyword evidence="7" id="KW-1185">Reference proteome</keyword>
<feature type="compositionally biased region" description="Polar residues" evidence="3">
    <location>
        <begin position="526"/>
        <end position="539"/>
    </location>
</feature>
<feature type="compositionally biased region" description="Polar residues" evidence="3">
    <location>
        <begin position="188"/>
        <end position="207"/>
    </location>
</feature>
<evidence type="ECO:0000313" key="6">
    <source>
        <dbReference type="EMBL" id="KAG9468113.1"/>
    </source>
</evidence>
<dbReference type="InterPro" id="IPR028020">
    <property type="entry name" value="ASX_DEUBAD_dom"/>
</dbReference>
<dbReference type="InterPro" id="IPR024811">
    <property type="entry name" value="ASX/ASX-like"/>
</dbReference>
<feature type="domain" description="ASX DEUBAD" evidence="4">
    <location>
        <begin position="7"/>
        <end position="61"/>
    </location>
</feature>
<evidence type="ECO:0000256" key="3">
    <source>
        <dbReference type="SAM" id="MobiDB-lite"/>
    </source>
</evidence>
<dbReference type="Pfam" id="PF13922">
    <property type="entry name" value="PHD_3"/>
    <property type="match status" value="1"/>
</dbReference>
<feature type="compositionally biased region" description="Polar residues" evidence="3">
    <location>
        <begin position="288"/>
        <end position="307"/>
    </location>
</feature>
<feature type="region of interest" description="Disordered" evidence="3">
    <location>
        <begin position="760"/>
        <end position="798"/>
    </location>
</feature>
<evidence type="ECO:0000256" key="1">
    <source>
        <dbReference type="ARBA" id="ARBA00006391"/>
    </source>
</evidence>
<proteinExistence type="inferred from homology"/>
<dbReference type="InterPro" id="IPR026905">
    <property type="entry name" value="ASX-like_PHD"/>
</dbReference>
<dbReference type="AlphaFoldDB" id="A0A8J6EFA2"/>
<dbReference type="OrthoDB" id="9348951at2759"/>
<dbReference type="GO" id="GO:0003677">
    <property type="term" value="F:DNA binding"/>
    <property type="evidence" value="ECO:0007669"/>
    <property type="project" value="InterPro"/>
</dbReference>
<evidence type="ECO:0000259" key="4">
    <source>
        <dbReference type="Pfam" id="PF13919"/>
    </source>
</evidence>
<feature type="domain" description="Protein ASX-like PHD" evidence="5">
    <location>
        <begin position="956"/>
        <end position="994"/>
    </location>
</feature>
<feature type="region of interest" description="Disordered" evidence="3">
    <location>
        <begin position="113"/>
        <end position="249"/>
    </location>
</feature>
<reference evidence="6" key="1">
    <citation type="thesis" date="2020" institute="ProQuest LLC" country="789 East Eisenhower Parkway, Ann Arbor, MI, USA">
        <title>Comparative Genomics and Chromosome Evolution.</title>
        <authorList>
            <person name="Mudd A.B."/>
        </authorList>
    </citation>
    <scope>NUCLEOTIDE SEQUENCE</scope>
    <source>
        <strain evidence="6">HN-11 Male</strain>
        <tissue evidence="6">Kidney and liver</tissue>
    </source>
</reference>
<evidence type="ECO:0000256" key="2">
    <source>
        <dbReference type="ARBA" id="ARBA00022491"/>
    </source>
</evidence>
<comment type="similarity">
    <text evidence="1">Belongs to the Asx family.</text>
</comment>
<feature type="compositionally biased region" description="Basic and acidic residues" evidence="3">
    <location>
        <begin position="146"/>
        <end position="160"/>
    </location>
</feature>
<feature type="compositionally biased region" description="Basic and acidic residues" evidence="3">
    <location>
        <begin position="223"/>
        <end position="240"/>
    </location>
</feature>
<protein>
    <recommendedName>
        <fullName evidence="8">ASXL transcriptional regulator 2</fullName>
    </recommendedName>
</protein>
<evidence type="ECO:0008006" key="8">
    <source>
        <dbReference type="Google" id="ProtNLM"/>
    </source>
</evidence>
<comment type="caution">
    <text evidence="6">The sequence shown here is derived from an EMBL/GenBank/DDBJ whole genome shotgun (WGS) entry which is preliminary data.</text>
</comment>
<dbReference type="EMBL" id="WNTK01001044">
    <property type="protein sequence ID" value="KAG9468113.1"/>
    <property type="molecule type" value="Genomic_DNA"/>
</dbReference>
<evidence type="ECO:0000313" key="7">
    <source>
        <dbReference type="Proteomes" id="UP000770717"/>
    </source>
</evidence>
<feature type="region of interest" description="Disordered" evidence="3">
    <location>
        <begin position="526"/>
        <end position="561"/>
    </location>
</feature>
<feature type="compositionally biased region" description="Gly residues" evidence="3">
    <location>
        <begin position="335"/>
        <end position="351"/>
    </location>
</feature>
<dbReference type="GO" id="GO:0009887">
    <property type="term" value="P:animal organ morphogenesis"/>
    <property type="evidence" value="ECO:0007669"/>
    <property type="project" value="TreeGrafter"/>
</dbReference>
<dbReference type="Proteomes" id="UP000770717">
    <property type="component" value="Unassembled WGS sequence"/>
</dbReference>
<dbReference type="PANTHER" id="PTHR13578:SF11">
    <property type="entry name" value="POLYCOMB GROUP PROTEIN ASXL2-RELATED"/>
    <property type="match status" value="1"/>
</dbReference>
<dbReference type="GO" id="GO:0003682">
    <property type="term" value="F:chromatin binding"/>
    <property type="evidence" value="ECO:0007669"/>
    <property type="project" value="TreeGrafter"/>
</dbReference>
<dbReference type="GO" id="GO:0042975">
    <property type="term" value="F:peroxisome proliferator activated receptor binding"/>
    <property type="evidence" value="ECO:0007669"/>
    <property type="project" value="TreeGrafter"/>
</dbReference>
<dbReference type="GO" id="GO:0035517">
    <property type="term" value="C:PR-DUB complex"/>
    <property type="evidence" value="ECO:0007669"/>
    <property type="project" value="TreeGrafter"/>
</dbReference>
<name>A0A8J6EFA2_ELECQ</name>
<evidence type="ECO:0000259" key="5">
    <source>
        <dbReference type="Pfam" id="PF13922"/>
    </source>
</evidence>
<feature type="compositionally biased region" description="Basic and acidic residues" evidence="3">
    <location>
        <begin position="119"/>
        <end position="134"/>
    </location>
</feature>
<dbReference type="Pfam" id="PF13919">
    <property type="entry name" value="ASXH"/>
    <property type="match status" value="1"/>
</dbReference>